<dbReference type="PANTHER" id="PTHR11260">
    <property type="entry name" value="GLUTATHIONE S-TRANSFERASE, GST, SUPERFAMILY, GST DOMAIN CONTAINING"/>
    <property type="match status" value="1"/>
</dbReference>
<sequence length="218" mass="25356">MADVKLLGLWYSPFSKRVEWALKIKGIEYEYIEDDLQNKSLLLLQSNPIHKKVPVLIHNSKSICESSVIVEYIDETFEGPSILPKDPYDRALARFWAKFFEDKGPSMMKSLFLKGEEQEKAKEEVYEMLKILDNELKDNKKFFVGDKFGFVDIVANAAALWFGVLEEVTGVVLVTKEKFPNFCAWRDEYYIQNKEYLPSRDALFAHYQAYIQRVAASK</sequence>
<organism evidence="8 9">
    <name type="scientific">Solanum stoloniferum</name>
    <dbReference type="NCBI Taxonomy" id="62892"/>
    <lineage>
        <taxon>Eukaryota</taxon>
        <taxon>Viridiplantae</taxon>
        <taxon>Streptophyta</taxon>
        <taxon>Embryophyta</taxon>
        <taxon>Tracheophyta</taxon>
        <taxon>Spermatophyta</taxon>
        <taxon>Magnoliopsida</taxon>
        <taxon>eudicotyledons</taxon>
        <taxon>Gunneridae</taxon>
        <taxon>Pentapetalae</taxon>
        <taxon>asterids</taxon>
        <taxon>lamiids</taxon>
        <taxon>Solanales</taxon>
        <taxon>Solanaceae</taxon>
        <taxon>Solanoideae</taxon>
        <taxon>Solaneae</taxon>
        <taxon>Solanum</taxon>
    </lineage>
</organism>
<dbReference type="EC" id="2.5.1.18" evidence="2"/>
<dbReference type="Proteomes" id="UP001627284">
    <property type="component" value="Unassembled WGS sequence"/>
</dbReference>
<name>A0ABD2TNR7_9SOLN</name>
<dbReference type="EMBL" id="JBJKTR010000009">
    <property type="protein sequence ID" value="KAL3357939.1"/>
    <property type="molecule type" value="Genomic_DNA"/>
</dbReference>
<dbReference type="InterPro" id="IPR045073">
    <property type="entry name" value="Omega/Tau-like"/>
</dbReference>
<dbReference type="PANTHER" id="PTHR11260:SF649">
    <property type="entry name" value="GLUTATHIONE TRANSFERASE"/>
    <property type="match status" value="1"/>
</dbReference>
<feature type="domain" description="GST N-terminal" evidence="6">
    <location>
        <begin position="2"/>
        <end position="81"/>
    </location>
</feature>
<dbReference type="InterPro" id="IPR036282">
    <property type="entry name" value="Glutathione-S-Trfase_C_sf"/>
</dbReference>
<dbReference type="InterPro" id="IPR004046">
    <property type="entry name" value="GST_C"/>
</dbReference>
<dbReference type="Gene3D" id="1.20.1050.10">
    <property type="match status" value="1"/>
</dbReference>
<evidence type="ECO:0000256" key="2">
    <source>
        <dbReference type="ARBA" id="ARBA00012452"/>
    </source>
</evidence>
<accession>A0ABD2TNR7</accession>
<feature type="domain" description="GST C-terminal" evidence="7">
    <location>
        <begin position="86"/>
        <end position="211"/>
    </location>
</feature>
<dbReference type="SFLD" id="SFLDS00019">
    <property type="entry name" value="Glutathione_Transferase_(cytos"/>
    <property type="match status" value="1"/>
</dbReference>
<dbReference type="AlphaFoldDB" id="A0ABD2TNR7"/>
<evidence type="ECO:0000313" key="8">
    <source>
        <dbReference type="EMBL" id="KAL3357939.1"/>
    </source>
</evidence>
<dbReference type="Pfam" id="PF02798">
    <property type="entry name" value="GST_N"/>
    <property type="match status" value="1"/>
</dbReference>
<dbReference type="SFLD" id="SFLDG01152">
    <property type="entry name" value="Main.3:_Omega-_and_Tau-like"/>
    <property type="match status" value="1"/>
</dbReference>
<evidence type="ECO:0000256" key="4">
    <source>
        <dbReference type="ARBA" id="ARBA00047960"/>
    </source>
</evidence>
<proteinExistence type="inferred from homology"/>
<evidence type="ECO:0000256" key="5">
    <source>
        <dbReference type="ARBA" id="ARBA00071370"/>
    </source>
</evidence>
<comment type="catalytic activity">
    <reaction evidence="4">
        <text>RX + glutathione = an S-substituted glutathione + a halide anion + H(+)</text>
        <dbReference type="Rhea" id="RHEA:16437"/>
        <dbReference type="ChEBI" id="CHEBI:15378"/>
        <dbReference type="ChEBI" id="CHEBI:16042"/>
        <dbReference type="ChEBI" id="CHEBI:17792"/>
        <dbReference type="ChEBI" id="CHEBI:57925"/>
        <dbReference type="ChEBI" id="CHEBI:90779"/>
        <dbReference type="EC" id="2.5.1.18"/>
    </reaction>
</comment>
<dbReference type="CDD" id="cd03058">
    <property type="entry name" value="GST_N_Tau"/>
    <property type="match status" value="1"/>
</dbReference>
<dbReference type="SUPFAM" id="SSF47616">
    <property type="entry name" value="GST C-terminal domain-like"/>
    <property type="match status" value="1"/>
</dbReference>
<dbReference type="FunFam" id="1.20.1050.10:FF:000012">
    <property type="entry name" value="Tau class glutathione S-transferase"/>
    <property type="match status" value="1"/>
</dbReference>
<dbReference type="InterPro" id="IPR010987">
    <property type="entry name" value="Glutathione-S-Trfase_C-like"/>
</dbReference>
<reference evidence="8 9" key="1">
    <citation type="submission" date="2024-05" db="EMBL/GenBank/DDBJ databases">
        <title>De novo assembly of an allotetraploid wild potato.</title>
        <authorList>
            <person name="Hosaka A.J."/>
        </authorList>
    </citation>
    <scope>NUCLEOTIDE SEQUENCE [LARGE SCALE GENOMIC DNA]</scope>
    <source>
        <tissue evidence="8">Young leaves</tissue>
    </source>
</reference>
<dbReference type="InterPro" id="IPR045074">
    <property type="entry name" value="GST_C_Tau"/>
</dbReference>
<evidence type="ECO:0000259" key="6">
    <source>
        <dbReference type="PROSITE" id="PS50404"/>
    </source>
</evidence>
<dbReference type="InterPro" id="IPR040079">
    <property type="entry name" value="Glutathione_S-Trfase"/>
</dbReference>
<dbReference type="Pfam" id="PF00043">
    <property type="entry name" value="GST_C"/>
    <property type="match status" value="1"/>
</dbReference>
<keyword evidence="9" id="KW-1185">Reference proteome</keyword>
<evidence type="ECO:0000256" key="1">
    <source>
        <dbReference type="ARBA" id="ARBA00009929"/>
    </source>
</evidence>
<dbReference type="FunFam" id="3.40.30.10:FF:000014">
    <property type="entry name" value="Tau class glutathione S-transferase"/>
    <property type="match status" value="1"/>
</dbReference>
<dbReference type="SFLD" id="SFLDG00358">
    <property type="entry name" value="Main_(cytGST)"/>
    <property type="match status" value="1"/>
</dbReference>
<protein>
    <recommendedName>
        <fullName evidence="5">Probable glutathione S-transferase</fullName>
        <ecNumber evidence="2">2.5.1.18</ecNumber>
    </recommendedName>
</protein>
<evidence type="ECO:0000313" key="9">
    <source>
        <dbReference type="Proteomes" id="UP001627284"/>
    </source>
</evidence>
<dbReference type="GO" id="GO:0004364">
    <property type="term" value="F:glutathione transferase activity"/>
    <property type="evidence" value="ECO:0007669"/>
    <property type="project" value="UniProtKB-EC"/>
</dbReference>
<dbReference type="InterPro" id="IPR036249">
    <property type="entry name" value="Thioredoxin-like_sf"/>
</dbReference>
<keyword evidence="3" id="KW-0808">Transferase</keyword>
<gene>
    <name evidence="8" type="ORF">AABB24_015189</name>
</gene>
<dbReference type="PROSITE" id="PS50404">
    <property type="entry name" value="GST_NTER"/>
    <property type="match status" value="1"/>
</dbReference>
<evidence type="ECO:0000259" key="7">
    <source>
        <dbReference type="PROSITE" id="PS50405"/>
    </source>
</evidence>
<dbReference type="PROSITE" id="PS50405">
    <property type="entry name" value="GST_CTER"/>
    <property type="match status" value="1"/>
</dbReference>
<dbReference type="InterPro" id="IPR004045">
    <property type="entry name" value="Glutathione_S-Trfase_N"/>
</dbReference>
<comment type="similarity">
    <text evidence="1">Belongs to the GST superfamily. HSP26 family.</text>
</comment>
<dbReference type="SUPFAM" id="SSF52833">
    <property type="entry name" value="Thioredoxin-like"/>
    <property type="match status" value="1"/>
</dbReference>
<dbReference type="CDD" id="cd03185">
    <property type="entry name" value="GST_C_Tau"/>
    <property type="match status" value="1"/>
</dbReference>
<dbReference type="Gene3D" id="3.40.30.10">
    <property type="entry name" value="Glutaredoxin"/>
    <property type="match status" value="1"/>
</dbReference>
<comment type="caution">
    <text evidence="8">The sequence shown here is derived from an EMBL/GenBank/DDBJ whole genome shotgun (WGS) entry which is preliminary data.</text>
</comment>
<evidence type="ECO:0000256" key="3">
    <source>
        <dbReference type="ARBA" id="ARBA00022679"/>
    </source>
</evidence>